<gene>
    <name evidence="5" type="ORF">GCM10010832_11920</name>
</gene>
<dbReference type="NCBIfam" id="TIGR04183">
    <property type="entry name" value="Por_Secre_tail"/>
    <property type="match status" value="1"/>
</dbReference>
<reference evidence="6" key="1">
    <citation type="journal article" date="2019" name="Int. J. Syst. Evol. Microbiol.">
        <title>The Global Catalogue of Microorganisms (GCM) 10K type strain sequencing project: providing services to taxonomists for standard genome sequencing and annotation.</title>
        <authorList>
            <consortium name="The Broad Institute Genomics Platform"/>
            <consortium name="The Broad Institute Genome Sequencing Center for Infectious Disease"/>
            <person name="Wu L."/>
            <person name="Ma J."/>
        </authorList>
    </citation>
    <scope>NUCLEOTIDE SEQUENCE [LARGE SCALE GENOMIC DNA]</scope>
    <source>
        <strain evidence="6">CGMCC 1.12931</strain>
    </source>
</reference>
<evidence type="ECO:0000256" key="2">
    <source>
        <dbReference type="ARBA" id="ARBA00022729"/>
    </source>
</evidence>
<dbReference type="Pfam" id="PF00722">
    <property type="entry name" value="Glyco_hydro_16"/>
    <property type="match status" value="1"/>
</dbReference>
<dbReference type="Gene3D" id="2.60.120.200">
    <property type="match status" value="1"/>
</dbReference>
<dbReference type="PANTHER" id="PTHR10963:SF55">
    <property type="entry name" value="GLYCOSIDE HYDROLASE FAMILY 16 PROTEIN"/>
    <property type="match status" value="1"/>
</dbReference>
<dbReference type="SUPFAM" id="SSF49899">
    <property type="entry name" value="Concanavalin A-like lectins/glucanases"/>
    <property type="match status" value="1"/>
</dbReference>
<feature type="chain" id="PRO_5045910264" description="GH16 domain-containing protein" evidence="3">
    <location>
        <begin position="20"/>
        <end position="539"/>
    </location>
</feature>
<dbReference type="RefSeq" id="WP_188458184.1">
    <property type="nucleotide sequence ID" value="NZ_BMGM01000004.1"/>
</dbReference>
<dbReference type="CDD" id="cd08023">
    <property type="entry name" value="GH16_laminarinase_like"/>
    <property type="match status" value="1"/>
</dbReference>
<proteinExistence type="inferred from homology"/>
<accession>A0ABQ1SGF4</accession>
<evidence type="ECO:0000259" key="4">
    <source>
        <dbReference type="PROSITE" id="PS51762"/>
    </source>
</evidence>
<keyword evidence="2 3" id="KW-0732">Signal</keyword>
<dbReference type="InterPro" id="IPR026444">
    <property type="entry name" value="Secre_tail"/>
</dbReference>
<evidence type="ECO:0000256" key="3">
    <source>
        <dbReference type="SAM" id="SignalP"/>
    </source>
</evidence>
<dbReference type="Proteomes" id="UP000599179">
    <property type="component" value="Unassembled WGS sequence"/>
</dbReference>
<protein>
    <recommendedName>
        <fullName evidence="4">GH16 domain-containing protein</fullName>
    </recommendedName>
</protein>
<comment type="similarity">
    <text evidence="1">Belongs to the glycosyl hydrolase 16 family.</text>
</comment>
<name>A0ABQ1SGF4_9FLAO</name>
<dbReference type="PROSITE" id="PS51762">
    <property type="entry name" value="GH16_2"/>
    <property type="match status" value="1"/>
</dbReference>
<dbReference type="InterPro" id="IPR050546">
    <property type="entry name" value="Glycosyl_Hydrlase_16"/>
</dbReference>
<keyword evidence="6" id="KW-1185">Reference proteome</keyword>
<evidence type="ECO:0000256" key="1">
    <source>
        <dbReference type="ARBA" id="ARBA00006865"/>
    </source>
</evidence>
<organism evidence="5 6">
    <name type="scientific">Psychroflexus planctonicus</name>
    <dbReference type="NCBI Taxonomy" id="1526575"/>
    <lineage>
        <taxon>Bacteria</taxon>
        <taxon>Pseudomonadati</taxon>
        <taxon>Bacteroidota</taxon>
        <taxon>Flavobacteriia</taxon>
        <taxon>Flavobacteriales</taxon>
        <taxon>Flavobacteriaceae</taxon>
        <taxon>Psychroflexus</taxon>
    </lineage>
</organism>
<comment type="caution">
    <text evidence="5">The sequence shown here is derived from an EMBL/GenBank/DDBJ whole genome shotgun (WGS) entry which is preliminary data.</text>
</comment>
<dbReference type="Pfam" id="PF18962">
    <property type="entry name" value="Por_Secre_tail"/>
    <property type="match status" value="1"/>
</dbReference>
<sequence>MNKIIILLVSLLLSISINAQLLEDNFDGNSTISSWIGDDCEIIEPILNPYQESINLSENVMSYHDTGGSYANVYFDSSENINLGSNTTFTIKIYVPSDEITGNQPNQISLKLQNNQINAPWSTQTEIVKPLVLDEWQEIIFDFANDSYINLNSDSPNPLSRNDFNRVLLQINGENNNDEVLAYIDDFYFEGEESDDENPVDDPVYDELVWSDEFDTDGAIDSEKWHHQTVLPNGNSWFNGEVQHYTDRTDNSYVSDGELHIVAKSETFTDQGITKDYTSARLNSKFAFTYGRVEVEVKLPTGVGTWPAIWMLGKNIEELGTYWDNEGFGTTSWPACGEIDIMEHWGSNQNFVQSAMHTPSSFGGTINHGGQVIPTASTDYHVYALDWYPDRMVFSVDDEVHYVYEPDVQDENTWPFDEDQFLLLNIAIQPSIVPEFTESSMDIKYVRVYQESSLSSIDVEKENELRIAPNPAENSTKIHASSEALGTKLEVYNMQGRKISELKLNSQETTINTSNWSAGVYLIKEANTKSMQTYKLIKI</sequence>
<feature type="signal peptide" evidence="3">
    <location>
        <begin position="1"/>
        <end position="19"/>
    </location>
</feature>
<dbReference type="Gene3D" id="2.60.120.260">
    <property type="entry name" value="Galactose-binding domain-like"/>
    <property type="match status" value="1"/>
</dbReference>
<dbReference type="InterPro" id="IPR013320">
    <property type="entry name" value="ConA-like_dom_sf"/>
</dbReference>
<evidence type="ECO:0000313" key="5">
    <source>
        <dbReference type="EMBL" id="GGE33319.1"/>
    </source>
</evidence>
<dbReference type="PANTHER" id="PTHR10963">
    <property type="entry name" value="GLYCOSYL HYDROLASE-RELATED"/>
    <property type="match status" value="1"/>
</dbReference>
<dbReference type="InterPro" id="IPR000757">
    <property type="entry name" value="Beta-glucanase-like"/>
</dbReference>
<feature type="domain" description="GH16" evidence="4">
    <location>
        <begin position="193"/>
        <end position="454"/>
    </location>
</feature>
<dbReference type="EMBL" id="BMGM01000004">
    <property type="protein sequence ID" value="GGE33319.1"/>
    <property type="molecule type" value="Genomic_DNA"/>
</dbReference>
<evidence type="ECO:0000313" key="6">
    <source>
        <dbReference type="Proteomes" id="UP000599179"/>
    </source>
</evidence>